<comment type="catalytic activity">
    <reaction evidence="1 6">
        <text>Hydrolysis of terminal non-reducing beta-D-galactose residues in beta-D-galactosides.</text>
        <dbReference type="EC" id="3.2.1.23"/>
    </reaction>
</comment>
<dbReference type="Proteomes" id="UP000326464">
    <property type="component" value="Unassembled WGS sequence"/>
</dbReference>
<dbReference type="GO" id="GO:0046872">
    <property type="term" value="F:metal ion binding"/>
    <property type="evidence" value="ECO:0007669"/>
    <property type="project" value="UniProtKB-KW"/>
</dbReference>
<gene>
    <name evidence="14" type="ORF">FNH21_02995</name>
</gene>
<evidence type="ECO:0000256" key="6">
    <source>
        <dbReference type="PIRNR" id="PIRNR001084"/>
    </source>
</evidence>
<feature type="region of interest" description="Disordered" evidence="10">
    <location>
        <begin position="667"/>
        <end position="691"/>
    </location>
</feature>
<dbReference type="PANTHER" id="PTHR36447">
    <property type="entry name" value="BETA-GALACTOSIDASE GANA"/>
    <property type="match status" value="1"/>
</dbReference>
<dbReference type="InterPro" id="IPR003476">
    <property type="entry name" value="Glyco_hydro_42"/>
</dbReference>
<evidence type="ECO:0000256" key="3">
    <source>
        <dbReference type="ARBA" id="ARBA00012756"/>
    </source>
</evidence>
<keyword evidence="9" id="KW-0862">Zinc</keyword>
<feature type="binding site" evidence="9">
    <location>
        <position position="165"/>
    </location>
    <ligand>
        <name>Zn(2+)</name>
        <dbReference type="ChEBI" id="CHEBI:29105"/>
    </ligand>
</feature>
<keyword evidence="9" id="KW-0479">Metal-binding</keyword>
<feature type="active site" description="Nucleophile" evidence="7">
    <location>
        <position position="314"/>
    </location>
</feature>
<keyword evidence="5 6" id="KW-0326">Glycosidase</keyword>
<dbReference type="EMBL" id="VJXX01000001">
    <property type="protein sequence ID" value="MPY09697.1"/>
    <property type="molecule type" value="Genomic_DNA"/>
</dbReference>
<dbReference type="Gene3D" id="3.40.50.880">
    <property type="match status" value="1"/>
</dbReference>
<dbReference type="OrthoDB" id="9800974at2"/>
<evidence type="ECO:0000256" key="4">
    <source>
        <dbReference type="ARBA" id="ARBA00022801"/>
    </source>
</evidence>
<organism evidence="14 15">
    <name type="scientific">Arthrobacter bussei</name>
    <dbReference type="NCBI Taxonomy" id="2594179"/>
    <lineage>
        <taxon>Bacteria</taxon>
        <taxon>Bacillati</taxon>
        <taxon>Actinomycetota</taxon>
        <taxon>Actinomycetes</taxon>
        <taxon>Micrococcales</taxon>
        <taxon>Micrococcaceae</taxon>
        <taxon>Arthrobacter</taxon>
    </lineage>
</organism>
<dbReference type="EC" id="3.2.1.23" evidence="3 6"/>
<proteinExistence type="inferred from homology"/>
<evidence type="ECO:0000256" key="5">
    <source>
        <dbReference type="ARBA" id="ARBA00023295"/>
    </source>
</evidence>
<dbReference type="RefSeq" id="WP_152812202.1">
    <property type="nucleotide sequence ID" value="NZ_VJXX01000001.1"/>
</dbReference>
<feature type="compositionally biased region" description="Basic and acidic residues" evidence="10">
    <location>
        <begin position="682"/>
        <end position="691"/>
    </location>
</feature>
<comment type="caution">
    <text evidence="14">The sequence shown here is derived from an EMBL/GenBank/DDBJ whole genome shotgun (WGS) entry which is preliminary data.</text>
</comment>
<evidence type="ECO:0000313" key="15">
    <source>
        <dbReference type="Proteomes" id="UP000326464"/>
    </source>
</evidence>
<dbReference type="PROSITE" id="PS51257">
    <property type="entry name" value="PROKAR_LIPOPROTEIN"/>
    <property type="match status" value="1"/>
</dbReference>
<dbReference type="Gene3D" id="3.20.20.80">
    <property type="entry name" value="Glycosidases"/>
    <property type="match status" value="1"/>
</dbReference>
<sequence length="691" mass="75824">MARTTTVAALSGTGQLVYGCDYNPEQWDRSVWDEDVRLMKEAGVNLVAVNIFGWAEIEPEQGTFRFDDLDAVMDLLAANGIGVNLGTGTSSTPAWLTTAHPEILPRTADGTARWPGGRQAFCPSSPIYRERALALVEQVSTRYGHHPALRLWHVSNELGCHNSLCYCDVSADSFRGWLRTRYGTLDALNAAWGTAFWSQRYSAWEQILPPRLTLSATNPTQTLDFNRFSSDELLAHYRAEEAVLRRTSDAPVTTNFMVAAHIRNQDYWTWAPHMDVIANDHYVDHRLEAPLAELAFTADATRGLAQGRPWLLMEHSTGAVNWQPRNIAKGPGEMLRTSLTHLARGADGLCFFQWRASLQGSEKFHSAMVPHAGTDSQTWRDVVDLGSSLGRLGELAGTTVHADVALVFSWEAWWAHDQESHPSGDVRYIEQVHAAYRALWEAGLTVDVVAPGADLSGYKLAVVPHLYLIRDEDADRISAFVRAGGSAFVTFFSGIVDENERVRPGGYPGAFRDLLGIRSEEFFPLHPAHPLTLDNGSPASLWSESLHLTTAEAVLRYATGHHAGAPAVTRNRAGAGEAWYASTVLDGGVLKDLLLRAAVAAGVRLPEAQSGLECVTRRGNGHDYVFLINHSTEDRKHRVRGMELLTAEAVADVVVVPAGAVRVVRTDTTESALPHTDGSPQGRKDAGHDRH</sequence>
<dbReference type="SUPFAM" id="SSF52317">
    <property type="entry name" value="Class I glutamine amidotransferase-like"/>
    <property type="match status" value="1"/>
</dbReference>
<accession>A0A7X1NMR9</accession>
<dbReference type="InterPro" id="IPR013739">
    <property type="entry name" value="Beta_galactosidase_C"/>
</dbReference>
<dbReference type="CDD" id="cd03143">
    <property type="entry name" value="A4_beta-galactosidase_middle_domain"/>
    <property type="match status" value="1"/>
</dbReference>
<evidence type="ECO:0000256" key="10">
    <source>
        <dbReference type="SAM" id="MobiDB-lite"/>
    </source>
</evidence>
<evidence type="ECO:0000256" key="1">
    <source>
        <dbReference type="ARBA" id="ARBA00001412"/>
    </source>
</evidence>
<dbReference type="Pfam" id="PF08533">
    <property type="entry name" value="Glyco_hydro_42C"/>
    <property type="match status" value="1"/>
</dbReference>
<evidence type="ECO:0000313" key="14">
    <source>
        <dbReference type="EMBL" id="MPY09697.1"/>
    </source>
</evidence>
<dbReference type="Pfam" id="PF02449">
    <property type="entry name" value="Glyco_hydro_42"/>
    <property type="match status" value="1"/>
</dbReference>
<dbReference type="GO" id="GO:0006012">
    <property type="term" value="P:galactose metabolic process"/>
    <property type="evidence" value="ECO:0007669"/>
    <property type="project" value="InterPro"/>
</dbReference>
<dbReference type="InterPro" id="IPR029062">
    <property type="entry name" value="Class_I_gatase-like"/>
</dbReference>
<dbReference type="Pfam" id="PF08532">
    <property type="entry name" value="Glyco_hydro_42M"/>
    <property type="match status" value="1"/>
</dbReference>
<feature type="domain" description="Glycoside hydrolase family 42 N-terminal" evidence="11">
    <location>
        <begin position="21"/>
        <end position="390"/>
    </location>
</feature>
<evidence type="ECO:0000256" key="7">
    <source>
        <dbReference type="PIRSR" id="PIRSR001084-1"/>
    </source>
</evidence>
<feature type="binding site" evidence="9">
    <location>
        <position position="122"/>
    </location>
    <ligand>
        <name>Zn(2+)</name>
        <dbReference type="ChEBI" id="CHEBI:29105"/>
    </ligand>
</feature>
<dbReference type="PIRSF" id="PIRSF001084">
    <property type="entry name" value="B-galactosidase"/>
    <property type="match status" value="1"/>
</dbReference>
<feature type="binding site" evidence="8">
    <location>
        <position position="118"/>
    </location>
    <ligand>
        <name>substrate</name>
    </ligand>
</feature>
<dbReference type="AlphaFoldDB" id="A0A7X1NMR9"/>
<reference evidence="15" key="1">
    <citation type="submission" date="2019-07" db="EMBL/GenBank/DDBJ databases">
        <title>Arthrobacter KR32 sp. nov., isolated from mountain cheese made of cows milk.</title>
        <authorList>
            <person name="Flegler A."/>
        </authorList>
    </citation>
    <scope>NUCLEOTIDE SEQUENCE [LARGE SCALE GENOMIC DNA]</scope>
    <source>
        <strain evidence="15">KR32</strain>
    </source>
</reference>
<evidence type="ECO:0000259" key="13">
    <source>
        <dbReference type="Pfam" id="PF08533"/>
    </source>
</evidence>
<comment type="similarity">
    <text evidence="2 6">Belongs to the glycosyl hydrolase 42 family.</text>
</comment>
<evidence type="ECO:0000259" key="11">
    <source>
        <dbReference type="Pfam" id="PF02449"/>
    </source>
</evidence>
<feature type="domain" description="Beta-galactosidase C-terminal" evidence="13">
    <location>
        <begin position="611"/>
        <end position="665"/>
    </location>
</feature>
<evidence type="ECO:0000259" key="12">
    <source>
        <dbReference type="Pfam" id="PF08532"/>
    </source>
</evidence>
<dbReference type="GO" id="GO:0004565">
    <property type="term" value="F:beta-galactosidase activity"/>
    <property type="evidence" value="ECO:0007669"/>
    <property type="project" value="UniProtKB-EC"/>
</dbReference>
<dbReference type="InterPro" id="IPR013738">
    <property type="entry name" value="Beta_galactosidase_Trimer"/>
</dbReference>
<keyword evidence="4 6" id="KW-0378">Hydrolase</keyword>
<dbReference type="InterPro" id="IPR013780">
    <property type="entry name" value="Glyco_hydro_b"/>
</dbReference>
<dbReference type="InterPro" id="IPR017853">
    <property type="entry name" value="GH"/>
</dbReference>
<name>A0A7X1NMR9_9MICC</name>
<protein>
    <recommendedName>
        <fullName evidence="3 6">Beta-galactosidase</fullName>
        <shortName evidence="6">Beta-gal</shortName>
        <ecNumber evidence="3 6">3.2.1.23</ecNumber>
    </recommendedName>
</protein>
<dbReference type="Gene3D" id="2.60.40.1180">
    <property type="entry name" value="Golgi alpha-mannosidase II"/>
    <property type="match status" value="1"/>
</dbReference>
<feature type="binding site" evidence="9">
    <location>
        <position position="167"/>
    </location>
    <ligand>
        <name>Zn(2+)</name>
        <dbReference type="ChEBI" id="CHEBI:29105"/>
    </ligand>
</feature>
<feature type="active site" description="Proton donor" evidence="7">
    <location>
        <position position="157"/>
    </location>
</feature>
<evidence type="ECO:0000256" key="8">
    <source>
        <dbReference type="PIRSR" id="PIRSR001084-2"/>
    </source>
</evidence>
<dbReference type="PANTHER" id="PTHR36447:SF1">
    <property type="entry name" value="BETA-GALACTOSIDASE GANA"/>
    <property type="match status" value="1"/>
</dbReference>
<evidence type="ECO:0000256" key="9">
    <source>
        <dbReference type="PIRSR" id="PIRSR001084-3"/>
    </source>
</evidence>
<feature type="binding site" evidence="8">
    <location>
        <position position="156"/>
    </location>
    <ligand>
        <name>substrate</name>
    </ligand>
</feature>
<feature type="domain" description="Beta-galactosidase trimerisation" evidence="12">
    <location>
        <begin position="402"/>
        <end position="603"/>
    </location>
</feature>
<dbReference type="SUPFAM" id="SSF51445">
    <property type="entry name" value="(Trans)glycosidases"/>
    <property type="match status" value="1"/>
</dbReference>
<keyword evidence="15" id="KW-1185">Reference proteome</keyword>
<dbReference type="GO" id="GO:0009341">
    <property type="term" value="C:beta-galactosidase complex"/>
    <property type="evidence" value="ECO:0007669"/>
    <property type="project" value="InterPro"/>
</dbReference>
<dbReference type="InterPro" id="IPR013529">
    <property type="entry name" value="Glyco_hydro_42_N"/>
</dbReference>
<feature type="binding site" evidence="8">
    <location>
        <position position="322"/>
    </location>
    <ligand>
        <name>substrate</name>
    </ligand>
</feature>
<evidence type="ECO:0000256" key="2">
    <source>
        <dbReference type="ARBA" id="ARBA00005940"/>
    </source>
</evidence>